<evidence type="ECO:0000313" key="1">
    <source>
        <dbReference type="EMBL" id="CAD7207488.1"/>
    </source>
</evidence>
<dbReference type="EMBL" id="OA604046">
    <property type="protein sequence ID" value="CAD7207488.1"/>
    <property type="molecule type" value="Genomic_DNA"/>
</dbReference>
<dbReference type="AlphaFoldDB" id="A0A7R8VZ17"/>
<organism evidence="1">
    <name type="scientific">Timema douglasi</name>
    <name type="common">Walking stick</name>
    <dbReference type="NCBI Taxonomy" id="61478"/>
    <lineage>
        <taxon>Eukaryota</taxon>
        <taxon>Metazoa</taxon>
        <taxon>Ecdysozoa</taxon>
        <taxon>Arthropoda</taxon>
        <taxon>Hexapoda</taxon>
        <taxon>Insecta</taxon>
        <taxon>Pterygota</taxon>
        <taxon>Neoptera</taxon>
        <taxon>Polyneoptera</taxon>
        <taxon>Phasmatodea</taxon>
        <taxon>Timematodea</taxon>
        <taxon>Timematoidea</taxon>
        <taxon>Timematidae</taxon>
        <taxon>Timema</taxon>
    </lineage>
</organism>
<reference evidence="1" key="1">
    <citation type="submission" date="2020-11" db="EMBL/GenBank/DDBJ databases">
        <authorList>
            <person name="Tran Van P."/>
        </authorList>
    </citation>
    <scope>NUCLEOTIDE SEQUENCE</scope>
</reference>
<accession>A0A7R8VZ17</accession>
<gene>
    <name evidence="1" type="ORF">TDIB3V08_LOCUS13636</name>
</gene>
<sequence length="33" mass="3768">MWRRTLWWGTPSSFSPTVSQVSPCPVSFSPTVR</sequence>
<protein>
    <submittedName>
        <fullName evidence="1">Uncharacterized protein</fullName>
    </submittedName>
</protein>
<name>A0A7R8VZ17_TIMDO</name>
<proteinExistence type="predicted"/>